<dbReference type="Pfam" id="PF05065">
    <property type="entry name" value="Phage_capsid"/>
    <property type="match status" value="1"/>
</dbReference>
<dbReference type="InterPro" id="IPR024455">
    <property type="entry name" value="Phage_capsid"/>
</dbReference>
<feature type="coiled-coil region" evidence="3">
    <location>
        <begin position="3"/>
        <end position="34"/>
    </location>
</feature>
<keyword evidence="2" id="KW-0946">Virion</keyword>
<name>A0A8S5M696_9CAUD</name>
<dbReference type="EMBL" id="BK014833">
    <property type="protein sequence ID" value="DAD77742.1"/>
    <property type="molecule type" value="Genomic_DNA"/>
</dbReference>
<dbReference type="InterPro" id="IPR054612">
    <property type="entry name" value="Phage_capsid-like_C"/>
</dbReference>
<comment type="subcellular location">
    <subcellularLocation>
        <location evidence="1">Virion</location>
    </subcellularLocation>
</comment>
<reference evidence="5" key="1">
    <citation type="journal article" date="2021" name="Proc. Natl. Acad. Sci. U.S.A.">
        <title>A Catalog of Tens of Thousands of Viruses from Human Metagenomes Reveals Hidden Associations with Chronic Diseases.</title>
        <authorList>
            <person name="Tisza M.J."/>
            <person name="Buck C.B."/>
        </authorList>
    </citation>
    <scope>NUCLEOTIDE SEQUENCE</scope>
    <source>
        <strain evidence="5">CtCL221</strain>
    </source>
</reference>
<dbReference type="Gene3D" id="3.30.2400.10">
    <property type="entry name" value="Major capsid protein gp5"/>
    <property type="match status" value="1"/>
</dbReference>
<feature type="domain" description="Phage capsid-like C-terminal" evidence="4">
    <location>
        <begin position="108"/>
        <end position="380"/>
    </location>
</feature>
<protein>
    <submittedName>
        <fullName evidence="5">Major capsid protein</fullName>
    </submittedName>
</protein>
<dbReference type="GO" id="GO:0044423">
    <property type="term" value="C:virion component"/>
    <property type="evidence" value="ECO:0007669"/>
    <property type="project" value="UniProtKB-KW"/>
</dbReference>
<proteinExistence type="predicted"/>
<evidence type="ECO:0000313" key="5">
    <source>
        <dbReference type="EMBL" id="DAD77742.1"/>
    </source>
</evidence>
<evidence type="ECO:0000256" key="1">
    <source>
        <dbReference type="ARBA" id="ARBA00004328"/>
    </source>
</evidence>
<accession>A0A8S5M696</accession>
<organism evidence="5">
    <name type="scientific">Myoviridae sp. ctCL221</name>
    <dbReference type="NCBI Taxonomy" id="2826630"/>
    <lineage>
        <taxon>Viruses</taxon>
        <taxon>Duplodnaviria</taxon>
        <taxon>Heunggongvirae</taxon>
        <taxon>Uroviricota</taxon>
        <taxon>Caudoviricetes</taxon>
    </lineage>
</organism>
<evidence type="ECO:0000256" key="2">
    <source>
        <dbReference type="ARBA" id="ARBA00022844"/>
    </source>
</evidence>
<keyword evidence="3" id="KW-0175">Coiled coil</keyword>
<evidence type="ECO:0000256" key="3">
    <source>
        <dbReference type="SAM" id="Coils"/>
    </source>
</evidence>
<dbReference type="NCBIfam" id="TIGR01554">
    <property type="entry name" value="major_cap_HK97"/>
    <property type="match status" value="1"/>
</dbReference>
<dbReference type="Gene3D" id="3.30.2320.10">
    <property type="entry name" value="hypothetical protein PF0899 domain"/>
    <property type="match status" value="1"/>
</dbReference>
<dbReference type="SUPFAM" id="SSF56563">
    <property type="entry name" value="Major capsid protein gp5"/>
    <property type="match status" value="1"/>
</dbReference>
<evidence type="ECO:0000259" key="4">
    <source>
        <dbReference type="Pfam" id="PF05065"/>
    </source>
</evidence>
<sequence length="390" mass="43684">MNEKELMEKRNDLQAKMEEILNKAKVENRAMNDEEIKSFDDIEKEIKNIDATLERCDKINEMECKKPEGEKELTQEEKDVKAFATFIRNYVNGVPQNAETKLTKGDNGSIIPKTIAQKVIDKVTEISPLYASATRYDAKGTLAVPKYDDTTDDVTVAYATEFDELVSHSGKFNTVELTGFLIGALTKISKSLLNNNDFNLTEYVVNKMAEKFKLFYEGEMLNGTDGKISGIVGSYDSTNMKVILAAKSSLTADELIDIQEAVPDAFQAKAYWIMHRDTRKKARKLKDSDGNYILNRAFNEKWDYELLGKPVYCSEKAEKLGTASKPVIFYGDFSGLAIKETEEMEIQILLEKFATQHAIGVVGYSELDAKVENTQKIAVAVSGATDPTSK</sequence>